<gene>
    <name evidence="2" type="ORF">PTRG_00317</name>
</gene>
<evidence type="ECO:0000313" key="3">
    <source>
        <dbReference type="Proteomes" id="UP000001471"/>
    </source>
</evidence>
<sequence length="137" mass="14620">MDLQPVGSTTRPSGPKTFPATMMTEMQQAGISVSAAAQYVEAQQCSVSSRAASGLMHGWPMAACSPRSVHEQQFRGSGASSSDAARDARERVGSVRVQCALQGVYSRLPAKWGPGMDTCFQGYCFDRPVGVSREGRE</sequence>
<evidence type="ECO:0000256" key="1">
    <source>
        <dbReference type="SAM" id="MobiDB-lite"/>
    </source>
</evidence>
<reference evidence="3" key="1">
    <citation type="journal article" date="2013" name="G3 (Bethesda)">
        <title>Comparative genomics of a plant-pathogenic fungus, Pyrenophora tritici-repentis, reveals transduplication and the impact of repeat elements on pathogenicity and population divergence.</title>
        <authorList>
            <person name="Manning V.A."/>
            <person name="Pandelova I."/>
            <person name="Dhillon B."/>
            <person name="Wilhelm L.J."/>
            <person name="Goodwin S.B."/>
            <person name="Berlin A.M."/>
            <person name="Figueroa M."/>
            <person name="Freitag M."/>
            <person name="Hane J.K."/>
            <person name="Henrissat B."/>
            <person name="Holman W.H."/>
            <person name="Kodira C.D."/>
            <person name="Martin J."/>
            <person name="Oliver R.P."/>
            <person name="Robbertse B."/>
            <person name="Schackwitz W."/>
            <person name="Schwartz D.C."/>
            <person name="Spatafora J.W."/>
            <person name="Turgeon B.G."/>
            <person name="Yandava C."/>
            <person name="Young S."/>
            <person name="Zhou S."/>
            <person name="Zeng Q."/>
            <person name="Grigoriev I.V."/>
            <person name="Ma L.-J."/>
            <person name="Ciuffetti L.M."/>
        </authorList>
    </citation>
    <scope>NUCLEOTIDE SEQUENCE [LARGE SCALE GENOMIC DNA]</scope>
    <source>
        <strain evidence="3">Pt-1C-BFP</strain>
    </source>
</reference>
<accession>B2VRY1</accession>
<dbReference type="HOGENOM" id="CLU_1866174_0_0_1"/>
<dbReference type="Proteomes" id="UP000001471">
    <property type="component" value="Unassembled WGS sequence"/>
</dbReference>
<dbReference type="AlphaFoldDB" id="B2VRY1"/>
<evidence type="ECO:0000313" key="2">
    <source>
        <dbReference type="EMBL" id="EDU39756.1"/>
    </source>
</evidence>
<feature type="region of interest" description="Disordered" evidence="1">
    <location>
        <begin position="70"/>
        <end position="89"/>
    </location>
</feature>
<name>B2VRY1_PYRTR</name>
<dbReference type="InParanoid" id="B2VRY1"/>
<protein>
    <submittedName>
        <fullName evidence="2">Uncharacterized protein</fullName>
    </submittedName>
</protein>
<organism evidence="2 3">
    <name type="scientific">Pyrenophora tritici-repentis (strain Pt-1C-BFP)</name>
    <name type="common">Wheat tan spot fungus</name>
    <name type="synonym">Drechslera tritici-repentis</name>
    <dbReference type="NCBI Taxonomy" id="426418"/>
    <lineage>
        <taxon>Eukaryota</taxon>
        <taxon>Fungi</taxon>
        <taxon>Dikarya</taxon>
        <taxon>Ascomycota</taxon>
        <taxon>Pezizomycotina</taxon>
        <taxon>Dothideomycetes</taxon>
        <taxon>Pleosporomycetidae</taxon>
        <taxon>Pleosporales</taxon>
        <taxon>Pleosporineae</taxon>
        <taxon>Pleosporaceae</taxon>
        <taxon>Pyrenophora</taxon>
    </lineage>
</organism>
<proteinExistence type="predicted"/>
<dbReference type="EMBL" id="DS231615">
    <property type="protein sequence ID" value="EDU39756.1"/>
    <property type="molecule type" value="Genomic_DNA"/>
</dbReference>